<dbReference type="Gene3D" id="3.40.50.2300">
    <property type="match status" value="1"/>
</dbReference>
<feature type="DNA-binding region" description="OmpR/PhoB-type" evidence="8">
    <location>
        <begin position="141"/>
        <end position="240"/>
    </location>
</feature>
<evidence type="ECO:0000256" key="6">
    <source>
        <dbReference type="ARBA" id="ARBA00023163"/>
    </source>
</evidence>
<dbReference type="CDD" id="cd17574">
    <property type="entry name" value="REC_OmpR"/>
    <property type="match status" value="1"/>
</dbReference>
<protein>
    <submittedName>
        <fullName evidence="11">Response regulator transcription factor</fullName>
    </submittedName>
</protein>
<evidence type="ECO:0000256" key="7">
    <source>
        <dbReference type="PROSITE-ProRule" id="PRU00169"/>
    </source>
</evidence>
<dbReference type="InterPro" id="IPR001867">
    <property type="entry name" value="OmpR/PhoB-type_DNA-bd"/>
</dbReference>
<keyword evidence="12" id="KW-1185">Reference proteome</keyword>
<sequence>MEDEEVSRPTAGILVVDDEREITELIRLYLEREGFAVHTSDNGIDAIRIAETVSPDLIILDVSLGGADGIEVCRTLRQGSCANVPILFLSCKSEDADIIYGLTEGGDDYVTKPFSPSQLVARVQAHLRRRRTRERPPEDEQPVLNFSGLEIDLKRLEVRRGGEPVPLSVKEFELLTVLARQPNRVFPLDELYRLVWHTDSMGDTRTLMVHVSNLRKKIEPDPANPVFIQTVRGFGYRFAPDSGCARAEG</sequence>
<dbReference type="Pfam" id="PF00486">
    <property type="entry name" value="Trans_reg_C"/>
    <property type="match status" value="1"/>
</dbReference>
<evidence type="ECO:0000256" key="4">
    <source>
        <dbReference type="ARBA" id="ARBA00023015"/>
    </source>
</evidence>
<evidence type="ECO:0000256" key="5">
    <source>
        <dbReference type="ARBA" id="ARBA00023125"/>
    </source>
</evidence>
<reference evidence="11 12" key="1">
    <citation type="submission" date="2020-08" db="EMBL/GenBank/DDBJ databases">
        <title>Cohnella phylogeny.</title>
        <authorList>
            <person name="Dunlap C."/>
        </authorList>
    </citation>
    <scope>NUCLEOTIDE SEQUENCE [LARGE SCALE GENOMIC DNA]</scope>
    <source>
        <strain evidence="11 12">DSM 25239</strain>
    </source>
</reference>
<evidence type="ECO:0000256" key="1">
    <source>
        <dbReference type="ARBA" id="ARBA00004496"/>
    </source>
</evidence>
<dbReference type="FunFam" id="1.10.10.10:FF:000018">
    <property type="entry name" value="DNA-binding response regulator ResD"/>
    <property type="match status" value="1"/>
</dbReference>
<dbReference type="AlphaFoldDB" id="A0A841U488"/>
<feature type="domain" description="OmpR/PhoB-type" evidence="10">
    <location>
        <begin position="141"/>
        <end position="240"/>
    </location>
</feature>
<keyword evidence="5 8" id="KW-0238">DNA-binding</keyword>
<dbReference type="CDD" id="cd00383">
    <property type="entry name" value="trans_reg_C"/>
    <property type="match status" value="1"/>
</dbReference>
<dbReference type="SMART" id="SM00448">
    <property type="entry name" value="REC"/>
    <property type="match status" value="1"/>
</dbReference>
<dbReference type="PROSITE" id="PS51755">
    <property type="entry name" value="OMPR_PHOB"/>
    <property type="match status" value="1"/>
</dbReference>
<dbReference type="InterPro" id="IPR036388">
    <property type="entry name" value="WH-like_DNA-bd_sf"/>
</dbReference>
<comment type="caution">
    <text evidence="11">The sequence shown here is derived from an EMBL/GenBank/DDBJ whole genome shotgun (WGS) entry which is preliminary data.</text>
</comment>
<accession>A0A841U488</accession>
<dbReference type="Proteomes" id="UP000553776">
    <property type="component" value="Unassembled WGS sequence"/>
</dbReference>
<evidence type="ECO:0000256" key="2">
    <source>
        <dbReference type="ARBA" id="ARBA00022553"/>
    </source>
</evidence>
<gene>
    <name evidence="11" type="ORF">H7B90_23430</name>
</gene>
<dbReference type="PANTHER" id="PTHR48111:SF4">
    <property type="entry name" value="DNA-BINDING DUAL TRANSCRIPTIONAL REGULATOR OMPR"/>
    <property type="match status" value="1"/>
</dbReference>
<dbReference type="PANTHER" id="PTHR48111">
    <property type="entry name" value="REGULATOR OF RPOS"/>
    <property type="match status" value="1"/>
</dbReference>
<evidence type="ECO:0000313" key="12">
    <source>
        <dbReference type="Proteomes" id="UP000553776"/>
    </source>
</evidence>
<evidence type="ECO:0000256" key="8">
    <source>
        <dbReference type="PROSITE-ProRule" id="PRU01091"/>
    </source>
</evidence>
<dbReference type="FunFam" id="3.40.50.2300:FF:000001">
    <property type="entry name" value="DNA-binding response regulator PhoB"/>
    <property type="match status" value="1"/>
</dbReference>
<dbReference type="GO" id="GO:0000156">
    <property type="term" value="F:phosphorelay response regulator activity"/>
    <property type="evidence" value="ECO:0007669"/>
    <property type="project" value="TreeGrafter"/>
</dbReference>
<evidence type="ECO:0000259" key="9">
    <source>
        <dbReference type="PROSITE" id="PS50110"/>
    </source>
</evidence>
<dbReference type="EMBL" id="JACJVR010000090">
    <property type="protein sequence ID" value="MBB6694352.1"/>
    <property type="molecule type" value="Genomic_DNA"/>
</dbReference>
<dbReference type="GO" id="GO:0032993">
    <property type="term" value="C:protein-DNA complex"/>
    <property type="evidence" value="ECO:0007669"/>
    <property type="project" value="TreeGrafter"/>
</dbReference>
<dbReference type="Gene3D" id="1.10.10.10">
    <property type="entry name" value="Winged helix-like DNA-binding domain superfamily/Winged helix DNA-binding domain"/>
    <property type="match status" value="1"/>
</dbReference>
<evidence type="ECO:0000313" key="11">
    <source>
        <dbReference type="EMBL" id="MBB6694352.1"/>
    </source>
</evidence>
<dbReference type="InterPro" id="IPR001789">
    <property type="entry name" value="Sig_transdc_resp-reg_receiver"/>
</dbReference>
<dbReference type="InterPro" id="IPR011006">
    <property type="entry name" value="CheY-like_superfamily"/>
</dbReference>
<name>A0A841U488_9BACL</name>
<feature type="modified residue" description="4-aspartylphosphate" evidence="7">
    <location>
        <position position="61"/>
    </location>
</feature>
<dbReference type="GO" id="GO:0005829">
    <property type="term" value="C:cytosol"/>
    <property type="evidence" value="ECO:0007669"/>
    <property type="project" value="TreeGrafter"/>
</dbReference>
<keyword evidence="2 7" id="KW-0597">Phosphoprotein</keyword>
<dbReference type="PROSITE" id="PS50110">
    <property type="entry name" value="RESPONSE_REGULATORY"/>
    <property type="match status" value="1"/>
</dbReference>
<dbReference type="SUPFAM" id="SSF52172">
    <property type="entry name" value="CheY-like"/>
    <property type="match status" value="1"/>
</dbReference>
<evidence type="ECO:0000256" key="3">
    <source>
        <dbReference type="ARBA" id="ARBA00023012"/>
    </source>
</evidence>
<keyword evidence="6" id="KW-0804">Transcription</keyword>
<organism evidence="11 12">
    <name type="scientific">Cohnella xylanilytica</name>
    <dbReference type="NCBI Taxonomy" id="557555"/>
    <lineage>
        <taxon>Bacteria</taxon>
        <taxon>Bacillati</taxon>
        <taxon>Bacillota</taxon>
        <taxon>Bacilli</taxon>
        <taxon>Bacillales</taxon>
        <taxon>Paenibacillaceae</taxon>
        <taxon>Cohnella</taxon>
    </lineage>
</organism>
<keyword evidence="3" id="KW-0902">Two-component regulatory system</keyword>
<dbReference type="GO" id="GO:0006355">
    <property type="term" value="P:regulation of DNA-templated transcription"/>
    <property type="evidence" value="ECO:0007669"/>
    <property type="project" value="InterPro"/>
</dbReference>
<dbReference type="SMART" id="SM00862">
    <property type="entry name" value="Trans_reg_C"/>
    <property type="match status" value="1"/>
</dbReference>
<evidence type="ECO:0000259" key="10">
    <source>
        <dbReference type="PROSITE" id="PS51755"/>
    </source>
</evidence>
<keyword evidence="4" id="KW-0805">Transcription regulation</keyword>
<comment type="subcellular location">
    <subcellularLocation>
        <location evidence="1">Cytoplasm</location>
    </subcellularLocation>
</comment>
<feature type="domain" description="Response regulatory" evidence="9">
    <location>
        <begin position="12"/>
        <end position="127"/>
    </location>
</feature>
<dbReference type="Gene3D" id="6.10.250.690">
    <property type="match status" value="1"/>
</dbReference>
<dbReference type="GO" id="GO:0000976">
    <property type="term" value="F:transcription cis-regulatory region binding"/>
    <property type="evidence" value="ECO:0007669"/>
    <property type="project" value="TreeGrafter"/>
</dbReference>
<dbReference type="InterPro" id="IPR039420">
    <property type="entry name" value="WalR-like"/>
</dbReference>
<proteinExistence type="predicted"/>
<dbReference type="Pfam" id="PF00072">
    <property type="entry name" value="Response_reg"/>
    <property type="match status" value="1"/>
</dbReference>